<proteinExistence type="predicted"/>
<evidence type="ECO:0000313" key="2">
    <source>
        <dbReference type="Proteomes" id="UP001139981"/>
    </source>
</evidence>
<reference evidence="1" key="1">
    <citation type="submission" date="2022-07" db="EMBL/GenBank/DDBJ databases">
        <title>Phylogenomic reconstructions and comparative analyses of Kickxellomycotina fungi.</title>
        <authorList>
            <person name="Reynolds N.K."/>
            <person name="Stajich J.E."/>
            <person name="Barry K."/>
            <person name="Grigoriev I.V."/>
            <person name="Crous P."/>
            <person name="Smith M.E."/>
        </authorList>
    </citation>
    <scope>NUCLEOTIDE SEQUENCE</scope>
    <source>
        <strain evidence="1">CBS 190363</strain>
    </source>
</reference>
<evidence type="ECO:0000313" key="1">
    <source>
        <dbReference type="EMBL" id="KAJ2901061.1"/>
    </source>
</evidence>
<keyword evidence="2" id="KW-1185">Reference proteome</keyword>
<dbReference type="EMBL" id="JANBVB010000001">
    <property type="protein sequence ID" value="KAJ2901061.1"/>
    <property type="molecule type" value="Genomic_DNA"/>
</dbReference>
<protein>
    <submittedName>
        <fullName evidence="1">Uncharacterized protein</fullName>
    </submittedName>
</protein>
<comment type="caution">
    <text evidence="1">The sequence shown here is derived from an EMBL/GenBank/DDBJ whole genome shotgun (WGS) entry which is preliminary data.</text>
</comment>
<sequence length="1292" mass="136953">MQYQYIVSAHKASSVTSSVSGRFRSSTETNLLVAKSNRLELFTVATDMGKLIPVGEYTFYGQITSLHLFQPADRLTCLCLVFSGGGSGGSSGSKFAIVSWDMATQSLVTESSGDLVEHTGRPALEGRRQLVTVDWEARVVVVYAYQGMVHIFPFVGGPADTAWRSLLKSTGCDERNKHSDEERYPYTMREQLAGGGGLVRVPRYLQTEDDYDGGGGGKGKGVAHSIRSSDMYPVVTRYIQELKVVDLQITRNLDNPAFAVLFEDANMARLVHVYGLAEDRQGALQVQSQWTSDHVSATAHMLVALPLGAMLVVGNDALMVVAPHRAAVRLSKRVAAATAFEWLDSAKSERLLLADDSGTLSLVVFAFDDLGHVRDLYVERLGCSAVASGLSYLADGCVYVGSQCGDHEVVRLHTQPIESDNQLFAGDDVLARPLGSNPLLPPNSFVERLESFGSLAPVVDLCMVGGGGGSNGSVVTCSGQRTTPALRLVRNGVGMESALDVAMPGVVGVWSLTVAAGGGSAEHRVVIVVGLVGATRVLGWTEPAEELELAEEQGAWRLDERTLAAGLVADGVAVQVTSSCVQLLRLETGGMWRAFGDAWQPPSSPPISCAAVGDGGQIVVAVDGGSLLVLLEARGPALVAVAEHRLAHPAACLAIHAAFVAAALWSPDGVVVLLALPGLRAVQTLAVGGGLARSLLARDLGPTIHVMVGSGDGSLHDLSVSADLGRLLDRRCVRLGARPVALADARPGGVASVFAASDHAALLYAAAGGGRRLLCAPVDAHGVCGAASIVSQAMPDALVLASAAGLRFATADPAQRLHVRARAMPPFAAPHRVAFSPALSVFGVATIHELSDHGEVEWAEHGGVLPPLPPPPEAARFSVLAGGGSGEPGRMLDSLLLRPFEMPESLCVASDDGLFVLGTSVVLPSEDDAKQGRVLALRWDAVAGRIVPAGSFAALGAVYALLPFRRRLLLAAIGCRLLLLELPEDGGGEIAVLCSQQTQIAALSLAVHGDYIVVGDVMASAAVFQYRDTPYSLVPVARDYAGVWTTAVAAVPPPLSDQTSSLSCCDEEMPAINVSLAQALRDPASERFVVSDAFDNIARMALSSTEQRLFVEGRWHVSDQINVIRSGSLAMDVADPEFPNVFRATHVYGTVQGSVGVLASVEDPRIGRILDRLQVNMAHLLPSPGMWDYDEWRAYKSDQKRSRAFGFLDGDLIERFLDLPHELQMLVVSGGGVDAGVERRRKTEYWAGHARVEAEGEVVVLKQMAVSDIPAREQGVTLEYVVRLVECLTRLH</sequence>
<dbReference type="Proteomes" id="UP001139981">
    <property type="component" value="Unassembled WGS sequence"/>
</dbReference>
<gene>
    <name evidence="1" type="ORF">IWW38_000026</name>
</gene>
<name>A0ACC1MAV2_9FUNG</name>
<accession>A0ACC1MAV2</accession>
<organism evidence="1 2">
    <name type="scientific">Coemansia aciculifera</name>
    <dbReference type="NCBI Taxonomy" id="417176"/>
    <lineage>
        <taxon>Eukaryota</taxon>
        <taxon>Fungi</taxon>
        <taxon>Fungi incertae sedis</taxon>
        <taxon>Zoopagomycota</taxon>
        <taxon>Kickxellomycotina</taxon>
        <taxon>Kickxellomycetes</taxon>
        <taxon>Kickxellales</taxon>
        <taxon>Kickxellaceae</taxon>
        <taxon>Coemansia</taxon>
    </lineage>
</organism>